<keyword evidence="2" id="KW-1185">Reference proteome</keyword>
<organism evidence="1 2">
    <name type="scientific">Anisakis simplex</name>
    <name type="common">Herring worm</name>
    <dbReference type="NCBI Taxonomy" id="6269"/>
    <lineage>
        <taxon>Eukaryota</taxon>
        <taxon>Metazoa</taxon>
        <taxon>Ecdysozoa</taxon>
        <taxon>Nematoda</taxon>
        <taxon>Chromadorea</taxon>
        <taxon>Rhabditida</taxon>
        <taxon>Spirurina</taxon>
        <taxon>Ascaridomorpha</taxon>
        <taxon>Ascaridoidea</taxon>
        <taxon>Anisakidae</taxon>
        <taxon>Anisakis</taxon>
        <taxon>Anisakis simplex complex</taxon>
    </lineage>
</organism>
<proteinExistence type="predicted"/>
<evidence type="ECO:0000313" key="1">
    <source>
        <dbReference type="EMBL" id="VDK24672.1"/>
    </source>
</evidence>
<accession>A0A3P6NJ59</accession>
<dbReference type="AlphaFoldDB" id="A0A3P6NJ59"/>
<gene>
    <name evidence="1" type="ORF">ASIM_LOCUS4884</name>
</gene>
<protein>
    <submittedName>
        <fullName evidence="1">Uncharacterized protein</fullName>
    </submittedName>
</protein>
<name>A0A3P6NJ59_ANISI</name>
<reference evidence="1 2" key="1">
    <citation type="submission" date="2018-11" db="EMBL/GenBank/DDBJ databases">
        <authorList>
            <consortium name="Pathogen Informatics"/>
        </authorList>
    </citation>
    <scope>NUCLEOTIDE SEQUENCE [LARGE SCALE GENOMIC DNA]</scope>
</reference>
<evidence type="ECO:0000313" key="2">
    <source>
        <dbReference type="Proteomes" id="UP000267096"/>
    </source>
</evidence>
<dbReference type="Proteomes" id="UP000267096">
    <property type="component" value="Unassembled WGS sequence"/>
</dbReference>
<sequence>MTGGVLGAWIYELFLGMQMVEVIDEFHAVPKRSNLGVSRVQSEPQMNSNLADLKLAC</sequence>
<dbReference type="EMBL" id="UYRR01009044">
    <property type="protein sequence ID" value="VDK24672.1"/>
    <property type="molecule type" value="Genomic_DNA"/>
</dbReference>